<dbReference type="Gene3D" id="1.20.1080.10">
    <property type="entry name" value="Glycerol uptake facilitator protein"/>
    <property type="match status" value="1"/>
</dbReference>
<feature type="transmembrane region" description="Helical" evidence="5">
    <location>
        <begin position="28"/>
        <end position="46"/>
    </location>
</feature>
<reference evidence="6" key="2">
    <citation type="submission" date="2013-10" db="EMBL/GenBank/DDBJ databases">
        <authorList>
            <person name="Aslett M."/>
        </authorList>
    </citation>
    <scope>NUCLEOTIDE SEQUENCE</scope>
    <source>
        <strain evidence="6">Houghton</strain>
    </source>
</reference>
<dbReference type="VEuPathDB" id="ToxoDB:EAH_00063680"/>
<dbReference type="EMBL" id="HG671875">
    <property type="protein sequence ID" value="CDI81876.1"/>
    <property type="molecule type" value="Genomic_DNA"/>
</dbReference>
<dbReference type="RefSeq" id="XP_013248553.1">
    <property type="nucleotide sequence ID" value="XM_013393099.1"/>
</dbReference>
<dbReference type="Proteomes" id="UP000018050">
    <property type="component" value="Unassembled WGS sequence"/>
</dbReference>
<evidence type="ECO:0000256" key="3">
    <source>
        <dbReference type="ARBA" id="ARBA00022989"/>
    </source>
</evidence>
<keyword evidence="2 5" id="KW-0812">Transmembrane</keyword>
<name>U6GNT0_EIMAC</name>
<keyword evidence="7" id="KW-1185">Reference proteome</keyword>
<organism evidence="6 7">
    <name type="scientific">Eimeria acervulina</name>
    <name type="common">Coccidian parasite</name>
    <dbReference type="NCBI Taxonomy" id="5801"/>
    <lineage>
        <taxon>Eukaryota</taxon>
        <taxon>Sar</taxon>
        <taxon>Alveolata</taxon>
        <taxon>Apicomplexa</taxon>
        <taxon>Conoidasida</taxon>
        <taxon>Coccidia</taxon>
        <taxon>Eucoccidiorida</taxon>
        <taxon>Eimeriorina</taxon>
        <taxon>Eimeriidae</taxon>
        <taxon>Eimeria</taxon>
    </lineage>
</organism>
<dbReference type="InterPro" id="IPR023271">
    <property type="entry name" value="Aquaporin-like"/>
</dbReference>
<protein>
    <submittedName>
        <fullName evidence="6">Uncharacterized protein</fullName>
    </submittedName>
</protein>
<evidence type="ECO:0000256" key="1">
    <source>
        <dbReference type="ARBA" id="ARBA00004141"/>
    </source>
</evidence>
<evidence type="ECO:0000313" key="6">
    <source>
        <dbReference type="EMBL" id="CDI81876.1"/>
    </source>
</evidence>
<evidence type="ECO:0000256" key="2">
    <source>
        <dbReference type="ARBA" id="ARBA00022692"/>
    </source>
</evidence>
<comment type="subcellular location">
    <subcellularLocation>
        <location evidence="1">Membrane</location>
        <topology evidence="1">Multi-pass membrane protein</topology>
    </subcellularLocation>
</comment>
<reference evidence="6" key="1">
    <citation type="submission" date="2013-10" db="EMBL/GenBank/DDBJ databases">
        <title>Genomic analysis of the causative agents of coccidiosis in chickens.</title>
        <authorList>
            <person name="Reid A.J."/>
            <person name="Blake D."/>
            <person name="Billington K."/>
            <person name="Browne H."/>
            <person name="Dunn M."/>
            <person name="Hung S."/>
            <person name="Kawahara F."/>
            <person name="Miranda-Saavedra D."/>
            <person name="Mourier T."/>
            <person name="Nagra H."/>
            <person name="Otto T.D."/>
            <person name="Rawlings N."/>
            <person name="Sanchez A."/>
            <person name="Sanders M."/>
            <person name="Subramaniam C."/>
            <person name="Tay Y."/>
            <person name="Dear P."/>
            <person name="Doerig C."/>
            <person name="Gruber A."/>
            <person name="Parkinson J."/>
            <person name="Shirley M."/>
            <person name="Wan K.L."/>
            <person name="Berriman M."/>
            <person name="Tomley F."/>
            <person name="Pain A."/>
        </authorList>
    </citation>
    <scope>NUCLEOTIDE SEQUENCE</scope>
    <source>
        <strain evidence="6">Houghton</strain>
    </source>
</reference>
<dbReference type="GO" id="GO:0016020">
    <property type="term" value="C:membrane"/>
    <property type="evidence" value="ECO:0007669"/>
    <property type="project" value="UniProtKB-SubCell"/>
</dbReference>
<evidence type="ECO:0000313" key="7">
    <source>
        <dbReference type="Proteomes" id="UP000018050"/>
    </source>
</evidence>
<accession>U6GNT0</accession>
<evidence type="ECO:0000256" key="5">
    <source>
        <dbReference type="SAM" id="Phobius"/>
    </source>
</evidence>
<gene>
    <name evidence="6" type="ORF">EAH_00063680</name>
</gene>
<proteinExistence type="predicted"/>
<dbReference type="GeneID" id="25274438"/>
<dbReference type="AlphaFoldDB" id="U6GNT0"/>
<keyword evidence="3 5" id="KW-1133">Transmembrane helix</keyword>
<evidence type="ECO:0000256" key="4">
    <source>
        <dbReference type="ARBA" id="ARBA00023136"/>
    </source>
</evidence>
<feature type="transmembrane region" description="Helical" evidence="5">
    <location>
        <begin position="58"/>
        <end position="80"/>
    </location>
</feature>
<keyword evidence="4 5" id="KW-0472">Membrane</keyword>
<sequence length="149" mass="15939">MFYTFYSILLKIKLLILSTAASLELSDVIHLSASLFPILAFCVGGYEHIIANFYTLQAALIAGAPVSVGGCCLIGAVYWYNFYPTVSVRDESAVSSKMFSSAAIQGSAPAEDDPENPEARSLQGNPQLRALPVSLGAPYCLFRGPLLSP</sequence>